<dbReference type="AlphaFoldDB" id="A0A915HGU8"/>
<keyword evidence="2" id="KW-1185">Reference proteome</keyword>
<evidence type="ECO:0000256" key="1">
    <source>
        <dbReference type="SAM" id="MobiDB-lite"/>
    </source>
</evidence>
<name>A0A915HGU8_ROMCU</name>
<organism evidence="2 3">
    <name type="scientific">Romanomermis culicivorax</name>
    <name type="common">Nematode worm</name>
    <dbReference type="NCBI Taxonomy" id="13658"/>
    <lineage>
        <taxon>Eukaryota</taxon>
        <taxon>Metazoa</taxon>
        <taxon>Ecdysozoa</taxon>
        <taxon>Nematoda</taxon>
        <taxon>Enoplea</taxon>
        <taxon>Dorylaimia</taxon>
        <taxon>Mermithida</taxon>
        <taxon>Mermithoidea</taxon>
        <taxon>Mermithidae</taxon>
        <taxon>Romanomermis</taxon>
    </lineage>
</organism>
<accession>A0A915HGU8</accession>
<dbReference type="Proteomes" id="UP000887565">
    <property type="component" value="Unplaced"/>
</dbReference>
<feature type="region of interest" description="Disordered" evidence="1">
    <location>
        <begin position="72"/>
        <end position="121"/>
    </location>
</feature>
<evidence type="ECO:0000313" key="3">
    <source>
        <dbReference type="WBParaSite" id="nRc.2.0.1.t00850-RA"/>
    </source>
</evidence>
<evidence type="ECO:0000313" key="2">
    <source>
        <dbReference type="Proteomes" id="UP000887565"/>
    </source>
</evidence>
<proteinExistence type="predicted"/>
<protein>
    <submittedName>
        <fullName evidence="3">Uncharacterized protein</fullName>
    </submittedName>
</protein>
<reference evidence="3" key="1">
    <citation type="submission" date="2022-11" db="UniProtKB">
        <authorList>
            <consortium name="WormBaseParasite"/>
        </authorList>
    </citation>
    <scope>IDENTIFICATION</scope>
</reference>
<sequence>MKLRREFNARQAGLGNNYHAMYASCQSRAAGLAYTIAKAIIEDKKDAELHYTNIQVWEKETDNTDPQIHFWEKQKSDREESKRCQQEECKKKREKSREKDGVRREKVEEVPREAENGGVGKERQHISNMMIAWTCPILIELPHWIGLEMMKLLSKVHGCAITMRCSRRNGKCPIYH</sequence>
<dbReference type="WBParaSite" id="nRc.2.0.1.t00850-RA">
    <property type="protein sequence ID" value="nRc.2.0.1.t00850-RA"/>
    <property type="gene ID" value="nRc.2.0.1.g00850"/>
</dbReference>